<keyword evidence="6" id="KW-0503">Monooxygenase</keyword>
<dbReference type="PANTHER" id="PTHR33798:SF5">
    <property type="entry name" value="FLAVIN REDUCTASE LIKE DOMAIN-CONTAINING PROTEIN"/>
    <property type="match status" value="1"/>
</dbReference>
<dbReference type="InterPro" id="IPR012349">
    <property type="entry name" value="Split_barrel_FMN-bd"/>
</dbReference>
<accession>A0A6S6T1E0</accession>
<evidence type="ECO:0000256" key="2">
    <source>
        <dbReference type="ARBA" id="ARBA00022630"/>
    </source>
</evidence>
<name>A0A6S6T1E0_9BACT</name>
<sequence>MNIDFSKLSGKDIYKVVSSTVIPRPIAWISTLNKEGVLNLAPFSYFIPLGAEYLIVAIGHKSSGEEKDTLNNIKETGLATISFVSTNTMEKMNLSSNELSSDISESKEYNIEMKSIDSAFPDMVSRSEGAFFCEFDRIVDMPHMTVPVILKIKKAYFQNNICDENYDIKMNNIARVGKSYAKLDNI</sequence>
<gene>
    <name evidence="6" type="ORF">HELGO_WM17419</name>
</gene>
<dbReference type="GO" id="GO:0004497">
    <property type="term" value="F:monooxygenase activity"/>
    <property type="evidence" value="ECO:0007669"/>
    <property type="project" value="UniProtKB-KW"/>
</dbReference>
<dbReference type="InterPro" id="IPR002563">
    <property type="entry name" value="Flavin_Rdtase-like_dom"/>
</dbReference>
<keyword evidence="3" id="KW-0288">FMN</keyword>
<dbReference type="PANTHER" id="PTHR33798">
    <property type="entry name" value="FLAVOPROTEIN OXYGENASE"/>
    <property type="match status" value="1"/>
</dbReference>
<dbReference type="GO" id="GO:0016646">
    <property type="term" value="F:oxidoreductase activity, acting on the CH-NH group of donors, NAD or NADP as acceptor"/>
    <property type="evidence" value="ECO:0007669"/>
    <property type="project" value="UniProtKB-ARBA"/>
</dbReference>
<evidence type="ECO:0000256" key="1">
    <source>
        <dbReference type="ARBA" id="ARBA00001917"/>
    </source>
</evidence>
<proteinExistence type="inferred from homology"/>
<dbReference type="Pfam" id="PF01613">
    <property type="entry name" value="Flavin_Reduct"/>
    <property type="match status" value="1"/>
</dbReference>
<dbReference type="EMBL" id="CACVAW010000035">
    <property type="protein sequence ID" value="CAA6809012.1"/>
    <property type="molecule type" value="Genomic_DNA"/>
</dbReference>
<dbReference type="GO" id="GO:0010181">
    <property type="term" value="F:FMN binding"/>
    <property type="evidence" value="ECO:0007669"/>
    <property type="project" value="InterPro"/>
</dbReference>
<dbReference type="SUPFAM" id="SSF50475">
    <property type="entry name" value="FMN-binding split barrel"/>
    <property type="match status" value="1"/>
</dbReference>
<evidence type="ECO:0000256" key="4">
    <source>
        <dbReference type="ARBA" id="ARBA00038054"/>
    </source>
</evidence>
<reference evidence="6" key="1">
    <citation type="submission" date="2020-01" db="EMBL/GenBank/DDBJ databases">
        <authorList>
            <person name="Meier V. D."/>
            <person name="Meier V D."/>
        </authorList>
    </citation>
    <scope>NUCLEOTIDE SEQUENCE</scope>
    <source>
        <strain evidence="6">HLG_WM_MAG_12</strain>
    </source>
</reference>
<organism evidence="6">
    <name type="scientific">uncultured Campylobacterales bacterium</name>
    <dbReference type="NCBI Taxonomy" id="352960"/>
    <lineage>
        <taxon>Bacteria</taxon>
        <taxon>Pseudomonadati</taxon>
        <taxon>Campylobacterota</taxon>
        <taxon>Epsilonproteobacteria</taxon>
        <taxon>Campylobacterales</taxon>
        <taxon>environmental samples</taxon>
    </lineage>
</organism>
<keyword evidence="6" id="KW-0560">Oxidoreductase</keyword>
<feature type="domain" description="Flavin reductase like" evidence="5">
    <location>
        <begin position="22"/>
        <end position="160"/>
    </location>
</feature>
<dbReference type="Gene3D" id="2.30.110.10">
    <property type="entry name" value="Electron Transport, Fmn-binding Protein, Chain A"/>
    <property type="match status" value="1"/>
</dbReference>
<evidence type="ECO:0000259" key="5">
    <source>
        <dbReference type="Pfam" id="PF01613"/>
    </source>
</evidence>
<comment type="similarity">
    <text evidence="4">Belongs to the flavoredoxin family.</text>
</comment>
<dbReference type="AlphaFoldDB" id="A0A6S6T1E0"/>
<dbReference type="EC" id="1.14.13.-" evidence="6"/>
<keyword evidence="2" id="KW-0285">Flavoprotein</keyword>
<comment type="cofactor">
    <cofactor evidence="1">
        <name>FMN</name>
        <dbReference type="ChEBI" id="CHEBI:58210"/>
    </cofactor>
</comment>
<evidence type="ECO:0000256" key="3">
    <source>
        <dbReference type="ARBA" id="ARBA00022643"/>
    </source>
</evidence>
<evidence type="ECO:0000313" key="6">
    <source>
        <dbReference type="EMBL" id="CAA6809012.1"/>
    </source>
</evidence>
<protein>
    <submittedName>
        <fullName evidence="6">Nitrilotriacetate monooxygenase component B (EC)</fullName>
        <ecNumber evidence="6">1.14.13.-</ecNumber>
    </submittedName>
</protein>